<name>A0A089NEY9_9BACL</name>
<reference evidence="2 3" key="1">
    <citation type="submission" date="2014-08" db="EMBL/GenBank/DDBJ databases">
        <title>Comparative genomics of the Paenibacillus odorifer group.</title>
        <authorList>
            <person name="den Bakker H.C."/>
            <person name="Tsai Y.-C."/>
            <person name="Martin N."/>
            <person name="Korlach J."/>
            <person name="Wiedmann M."/>
        </authorList>
    </citation>
    <scope>NUCLEOTIDE SEQUENCE [LARGE SCALE GENOMIC DNA]</scope>
    <source>
        <strain evidence="2 3">DSM 15220</strain>
    </source>
</reference>
<dbReference type="eggNOG" id="COG1277">
    <property type="taxonomic scope" value="Bacteria"/>
</dbReference>
<keyword evidence="3" id="KW-1185">Reference proteome</keyword>
<dbReference type="PANTHER" id="PTHR37305">
    <property type="entry name" value="INTEGRAL MEMBRANE PROTEIN-RELATED"/>
    <property type="match status" value="1"/>
</dbReference>
<dbReference type="OrthoDB" id="4336274at2"/>
<keyword evidence="1" id="KW-1133">Transmembrane helix</keyword>
<feature type="transmembrane region" description="Helical" evidence="1">
    <location>
        <begin position="98"/>
        <end position="130"/>
    </location>
</feature>
<keyword evidence="1" id="KW-0812">Transmembrane</keyword>
<feature type="transmembrane region" description="Helical" evidence="1">
    <location>
        <begin position="60"/>
        <end position="77"/>
    </location>
</feature>
<dbReference type="AlphaFoldDB" id="A0A089NEY9"/>
<feature type="transmembrane region" description="Helical" evidence="1">
    <location>
        <begin position="169"/>
        <end position="191"/>
    </location>
</feature>
<dbReference type="Pfam" id="PF12730">
    <property type="entry name" value="ABC2_membrane_4"/>
    <property type="match status" value="1"/>
</dbReference>
<feature type="transmembrane region" description="Helical" evidence="1">
    <location>
        <begin position="211"/>
        <end position="232"/>
    </location>
</feature>
<dbReference type="Proteomes" id="UP000029500">
    <property type="component" value="Chromosome"/>
</dbReference>
<gene>
    <name evidence="2" type="ORF">PGRAT_07920</name>
</gene>
<proteinExistence type="predicted"/>
<accession>A0A089NEY9</accession>
<evidence type="ECO:0000256" key="1">
    <source>
        <dbReference type="SAM" id="Phobius"/>
    </source>
</evidence>
<dbReference type="RefSeq" id="WP_025703834.1">
    <property type="nucleotide sequence ID" value="NZ_CP009287.1"/>
</dbReference>
<keyword evidence="1" id="KW-0472">Membrane</keyword>
<dbReference type="KEGG" id="pgm:PGRAT_07920"/>
<feature type="transmembrane region" description="Helical" evidence="1">
    <location>
        <begin position="136"/>
        <end position="157"/>
    </location>
</feature>
<dbReference type="HOGENOM" id="CLU_093174_1_0_9"/>
<feature type="transmembrane region" description="Helical" evidence="1">
    <location>
        <begin position="20"/>
        <end position="40"/>
    </location>
</feature>
<protein>
    <submittedName>
        <fullName evidence="2">Bacitracin ABC transporter permease</fullName>
    </submittedName>
</protein>
<evidence type="ECO:0000313" key="3">
    <source>
        <dbReference type="Proteomes" id="UP000029500"/>
    </source>
</evidence>
<evidence type="ECO:0000313" key="2">
    <source>
        <dbReference type="EMBL" id="AIQ67574.1"/>
    </source>
</evidence>
<dbReference type="PANTHER" id="PTHR37305:SF1">
    <property type="entry name" value="MEMBRANE PROTEIN"/>
    <property type="match status" value="1"/>
</dbReference>
<dbReference type="STRING" id="189425.PGRAT_07920"/>
<organism evidence="2 3">
    <name type="scientific">Paenibacillus graminis</name>
    <dbReference type="NCBI Taxonomy" id="189425"/>
    <lineage>
        <taxon>Bacteria</taxon>
        <taxon>Bacillati</taxon>
        <taxon>Bacillota</taxon>
        <taxon>Bacilli</taxon>
        <taxon>Bacillales</taxon>
        <taxon>Paenibacillaceae</taxon>
        <taxon>Paenibacillus</taxon>
    </lineage>
</organism>
<sequence length="238" mass="26047">MNILSVLHCELRKIIRSNVFWIVFLVLGFGPIMMGVGNVLSSNAGGIHWEQYLTGLLDTLAPLGLIGYTFIAAWVFGREFSDRTIKDLLAKPVSRAKIVLSKFLVILAWCLLLSIYMFAVGFAVGAILGVEGGSAAFIWSLFFKFLITSLLYIFVTAPSILLANVTKGYLAPLGLILIIVILSNVLASFGFAPYFPWTIPSVFQSTGSLQLSSIVILAYTGIIGIAGTFAWWRYAEHP</sequence>
<dbReference type="EMBL" id="CP009287">
    <property type="protein sequence ID" value="AIQ67574.1"/>
    <property type="molecule type" value="Genomic_DNA"/>
</dbReference>